<dbReference type="Gene3D" id="3.40.1260.10">
    <property type="entry name" value="DsrEFH-like"/>
    <property type="match status" value="1"/>
</dbReference>
<evidence type="ECO:0008006" key="3">
    <source>
        <dbReference type="Google" id="ProtNLM"/>
    </source>
</evidence>
<dbReference type="RefSeq" id="WP_225970233.1">
    <property type="nucleotide sequence ID" value="NZ_CP012600.1"/>
</dbReference>
<evidence type="ECO:0000313" key="1">
    <source>
        <dbReference type="EMBL" id="ALC82560.1"/>
    </source>
</evidence>
<name>A0A0M4FS76_9BACI</name>
<reference evidence="2" key="1">
    <citation type="submission" date="2015-08" db="EMBL/GenBank/DDBJ databases">
        <title>Genome sequencing project for genomic taxonomy and phylogenomics of Bacillus-like bacteria.</title>
        <authorList>
            <person name="Liu B."/>
            <person name="Wang J."/>
            <person name="Zhu Y."/>
            <person name="Liu G."/>
            <person name="Chen Q."/>
            <person name="Chen Z."/>
            <person name="Lan J."/>
            <person name="Che J."/>
            <person name="Ge C."/>
            <person name="Shi H."/>
            <person name="Pan Z."/>
            <person name="Liu X."/>
        </authorList>
    </citation>
    <scope>NUCLEOTIDE SEQUENCE [LARGE SCALE GENOMIC DNA]</scope>
    <source>
        <strain evidence="2">FJAT-4402</strain>
    </source>
</reference>
<accession>A0A0M4FS76</accession>
<dbReference type="STRING" id="1441095.AM592_13970"/>
<dbReference type="PATRIC" id="fig|1441095.3.peg.3074"/>
<evidence type="ECO:0000313" key="2">
    <source>
        <dbReference type="Proteomes" id="UP000067625"/>
    </source>
</evidence>
<dbReference type="EMBL" id="CP012600">
    <property type="protein sequence ID" value="ALC82560.1"/>
    <property type="molecule type" value="Genomic_DNA"/>
</dbReference>
<dbReference type="SUPFAM" id="SSF75169">
    <property type="entry name" value="DsrEFH-like"/>
    <property type="match status" value="1"/>
</dbReference>
<reference evidence="1 2" key="2">
    <citation type="journal article" date="2016" name="Int. J. Syst. Evol. Microbiol.">
        <title>Bacillus gobiensis sp. nov., isolated from a soil sample.</title>
        <authorList>
            <person name="Liu B."/>
            <person name="Liu G.H."/>
            <person name="Cetin S."/>
            <person name="Schumann P."/>
            <person name="Pan Z.Z."/>
            <person name="Chen Q.Q."/>
        </authorList>
    </citation>
    <scope>NUCLEOTIDE SEQUENCE [LARGE SCALE GENOMIC DNA]</scope>
    <source>
        <strain evidence="1 2">FJAT-4402</strain>
    </source>
</reference>
<sequence length="120" mass="13000">MANKFVIIIQAGAQDAGKALHGLLYGQELHHAGYEVEIVFDGAGTTWVGEFEKTDHMFHPVFKDVMKLGIIKGGCQACSGFFDVKEEVKNGVGFAGPEAESGKHLDFAGYIKKGFQPIIL</sequence>
<proteinExistence type="predicted"/>
<protein>
    <recommendedName>
        <fullName evidence="3">DsrE family protein</fullName>
    </recommendedName>
</protein>
<keyword evidence="2" id="KW-1185">Reference proteome</keyword>
<organism evidence="1 2">
    <name type="scientific">Bacillus gobiensis</name>
    <dbReference type="NCBI Taxonomy" id="1441095"/>
    <lineage>
        <taxon>Bacteria</taxon>
        <taxon>Bacillati</taxon>
        <taxon>Bacillota</taxon>
        <taxon>Bacilli</taxon>
        <taxon>Bacillales</taxon>
        <taxon>Bacillaceae</taxon>
        <taxon>Bacillus</taxon>
    </lineage>
</organism>
<dbReference type="AlphaFoldDB" id="A0A0M4FS76"/>
<gene>
    <name evidence="1" type="ORF">AM592_13970</name>
</gene>
<dbReference type="Proteomes" id="UP000067625">
    <property type="component" value="Chromosome"/>
</dbReference>
<dbReference type="InterPro" id="IPR027396">
    <property type="entry name" value="DsrEFH-like"/>
</dbReference>